<dbReference type="STRING" id="1917485.BOO69_05220"/>
<evidence type="ECO:0000313" key="2">
    <source>
        <dbReference type="EMBL" id="APE45307.1"/>
    </source>
</evidence>
<dbReference type="EMBL" id="CP018076">
    <property type="protein sequence ID" value="APE45307.1"/>
    <property type="molecule type" value="Genomic_DNA"/>
</dbReference>
<sequence length="165" mass="17547">MNTPFYNRRSFLIAAGLGGLALATAPRGLIGAAWAQEGLSPTETMRGGSNNYRPNAPLVDSLGKGFEMSGTVRRAGDGAPLEGVRIQIWAATTRGGEREPSNHGSVLTRADGSYRLEMEQIVPNFGQPHAHLAYDDGAYRTVFLRPVMPSASDTSLTADFVLAPA</sequence>
<evidence type="ECO:0000256" key="1">
    <source>
        <dbReference type="SAM" id="SignalP"/>
    </source>
</evidence>
<gene>
    <name evidence="2" type="ORF">BOO69_05220</name>
</gene>
<dbReference type="GO" id="GO:0016702">
    <property type="term" value="F:oxidoreductase activity, acting on single donors with incorporation of molecular oxygen, incorporation of two atoms of oxygen"/>
    <property type="evidence" value="ECO:0007669"/>
    <property type="project" value="InterPro"/>
</dbReference>
<dbReference type="PROSITE" id="PS51318">
    <property type="entry name" value="TAT"/>
    <property type="match status" value="1"/>
</dbReference>
<dbReference type="OrthoDB" id="7725472at2"/>
<feature type="chain" id="PRO_5012068571" evidence="1">
    <location>
        <begin position="36"/>
        <end position="165"/>
    </location>
</feature>
<dbReference type="KEGG" id="suam:BOO69_05220"/>
<dbReference type="GO" id="GO:0005506">
    <property type="term" value="F:iron ion binding"/>
    <property type="evidence" value="ECO:0007669"/>
    <property type="project" value="InterPro"/>
</dbReference>
<dbReference type="SUPFAM" id="SSF49482">
    <property type="entry name" value="Aromatic compound dioxygenase"/>
    <property type="match status" value="1"/>
</dbReference>
<feature type="signal peptide" evidence="1">
    <location>
        <begin position="1"/>
        <end position="35"/>
    </location>
</feature>
<dbReference type="Gene3D" id="2.60.130.10">
    <property type="entry name" value="Aromatic compound dioxygenase"/>
    <property type="match status" value="1"/>
</dbReference>
<dbReference type="AlphaFoldDB" id="A0A1J0WM02"/>
<reference evidence="2 3" key="1">
    <citation type="submission" date="2016-11" db="EMBL/GenBank/DDBJ databases">
        <title>Complete genome sequence of Sulfitobacter sp. AM1-D1, a toxic bacteria associated with marine dinoflagellate Alexandrium minutum in East China Sea.</title>
        <authorList>
            <person name="Yang Q."/>
            <person name="Zhang X."/>
            <person name="Tian X."/>
        </authorList>
    </citation>
    <scope>NUCLEOTIDE SEQUENCE [LARGE SCALE GENOMIC DNA]</scope>
    <source>
        <strain evidence="2 3">AM1-D1</strain>
    </source>
</reference>
<dbReference type="InterPro" id="IPR006311">
    <property type="entry name" value="TAT_signal"/>
</dbReference>
<dbReference type="Proteomes" id="UP000181897">
    <property type="component" value="Chromosome"/>
</dbReference>
<organism evidence="2 3">
    <name type="scientific">Sulfitobacter alexandrii</name>
    <dbReference type="NCBI Taxonomy" id="1917485"/>
    <lineage>
        <taxon>Bacteria</taxon>
        <taxon>Pseudomonadati</taxon>
        <taxon>Pseudomonadota</taxon>
        <taxon>Alphaproteobacteria</taxon>
        <taxon>Rhodobacterales</taxon>
        <taxon>Roseobacteraceae</taxon>
        <taxon>Sulfitobacter</taxon>
    </lineage>
</organism>
<keyword evidence="3" id="KW-1185">Reference proteome</keyword>
<proteinExistence type="predicted"/>
<name>A0A1J0WM02_9RHOB</name>
<protein>
    <submittedName>
        <fullName evidence="2">Twin-arginine translocation pathway signal</fullName>
    </submittedName>
</protein>
<dbReference type="RefSeq" id="WP_071973652.1">
    <property type="nucleotide sequence ID" value="NZ_CP018076.1"/>
</dbReference>
<keyword evidence="1" id="KW-0732">Signal</keyword>
<evidence type="ECO:0000313" key="3">
    <source>
        <dbReference type="Proteomes" id="UP000181897"/>
    </source>
</evidence>
<accession>A0A1J0WM02</accession>
<dbReference type="InterPro" id="IPR015889">
    <property type="entry name" value="Intradiol_dOase_core"/>
</dbReference>